<evidence type="ECO:0000313" key="2">
    <source>
        <dbReference type="EMBL" id="MDQ0180229.1"/>
    </source>
</evidence>
<accession>A0AAW8D9H7</accession>
<dbReference type="EMBL" id="JAUSRG010000001">
    <property type="protein sequence ID" value="MDP9903118.1"/>
    <property type="molecule type" value="Genomic_DNA"/>
</dbReference>
<comment type="caution">
    <text evidence="1">The sequence shown here is derived from an EMBL/GenBank/DDBJ whole genome shotgun (WGS) entry which is preliminary data.</text>
</comment>
<evidence type="ECO:0000313" key="1">
    <source>
        <dbReference type="EMBL" id="MDP9903118.1"/>
    </source>
</evidence>
<dbReference type="AlphaFoldDB" id="A0AAW8D9H7"/>
<gene>
    <name evidence="1" type="ORF">J2S90_000058</name>
    <name evidence="2" type="ORF">J2S93_001645</name>
</gene>
<dbReference type="EMBL" id="JAUSTF010000002">
    <property type="protein sequence ID" value="MDQ0180229.1"/>
    <property type="molecule type" value="Genomic_DNA"/>
</dbReference>
<sequence>MMMTEEWEEHPIELSPHRQATVRSMIEAWSAHIAIFIAEMDVDIDVAYDWWGVDDFIAALCLRDFISGARAALSPADLPDFDAAILPIDEEFMRITVADPDRSMARIGGFETREGWWWGRVPREGPIAAELASWSWPRELSGE</sequence>
<evidence type="ECO:0000313" key="4">
    <source>
        <dbReference type="Proteomes" id="UP001242995"/>
    </source>
</evidence>
<name>A0AAW8D9H7_9MICC</name>
<organism evidence="1 4">
    <name type="scientific">Arthrobacter bambusae</name>
    <dbReference type="NCBI Taxonomy" id="1338426"/>
    <lineage>
        <taxon>Bacteria</taxon>
        <taxon>Bacillati</taxon>
        <taxon>Actinomycetota</taxon>
        <taxon>Actinomycetes</taxon>
        <taxon>Micrococcales</taxon>
        <taxon>Micrococcaceae</taxon>
        <taxon>Arthrobacter</taxon>
    </lineage>
</organism>
<keyword evidence="3" id="KW-1185">Reference proteome</keyword>
<dbReference type="Proteomes" id="UP001230951">
    <property type="component" value="Unassembled WGS sequence"/>
</dbReference>
<evidence type="ECO:0000313" key="3">
    <source>
        <dbReference type="Proteomes" id="UP001230951"/>
    </source>
</evidence>
<dbReference type="Proteomes" id="UP001242995">
    <property type="component" value="Unassembled WGS sequence"/>
</dbReference>
<reference evidence="1 3" key="1">
    <citation type="submission" date="2023-07" db="EMBL/GenBank/DDBJ databases">
        <title>Sorghum-associated microbial communities from plants grown in Nebraska, USA.</title>
        <authorList>
            <person name="Schachtman D."/>
        </authorList>
    </citation>
    <scope>NUCLEOTIDE SEQUENCE</scope>
    <source>
        <strain evidence="1">DS1006</strain>
        <strain evidence="2 3">DS1016</strain>
    </source>
</reference>
<proteinExistence type="predicted"/>
<protein>
    <submittedName>
        <fullName evidence="1">Uncharacterized protein</fullName>
    </submittedName>
</protein>
<dbReference type="RefSeq" id="WP_306958722.1">
    <property type="nucleotide sequence ID" value="NZ_JAUSRG010000001.1"/>
</dbReference>